<keyword evidence="1" id="KW-0732">Signal</keyword>
<dbReference type="Proteomes" id="UP000887578">
    <property type="component" value="Unplaced"/>
</dbReference>
<feature type="chain" id="PRO_5036735566" evidence="1">
    <location>
        <begin position="21"/>
        <end position="103"/>
    </location>
</feature>
<protein>
    <submittedName>
        <fullName evidence="3">Uncharacterized protein</fullName>
    </submittedName>
</protein>
<proteinExistence type="predicted"/>
<evidence type="ECO:0000313" key="3">
    <source>
        <dbReference type="WBParaSite" id="PDA_v2.g21430.t1"/>
    </source>
</evidence>
<name>A0A914PTB3_9BILA</name>
<sequence>MKIIFVIVFCLIFYTQFSLQQPINAVTQNKTDKINPAINTFKAPAINEFANHVVDNMAAKIDIPKQRNKRGLKKFFKKLGHSVEKRIKENLPLIVSGTVQKMG</sequence>
<reference evidence="3" key="1">
    <citation type="submission" date="2022-11" db="UniProtKB">
        <authorList>
            <consortium name="WormBaseParasite"/>
        </authorList>
    </citation>
    <scope>IDENTIFICATION</scope>
</reference>
<organism evidence="2 3">
    <name type="scientific">Panagrolaimus davidi</name>
    <dbReference type="NCBI Taxonomy" id="227884"/>
    <lineage>
        <taxon>Eukaryota</taxon>
        <taxon>Metazoa</taxon>
        <taxon>Ecdysozoa</taxon>
        <taxon>Nematoda</taxon>
        <taxon>Chromadorea</taxon>
        <taxon>Rhabditida</taxon>
        <taxon>Tylenchina</taxon>
        <taxon>Panagrolaimomorpha</taxon>
        <taxon>Panagrolaimoidea</taxon>
        <taxon>Panagrolaimidae</taxon>
        <taxon>Panagrolaimus</taxon>
    </lineage>
</organism>
<dbReference type="WBParaSite" id="PDA_v2.g21430.t1">
    <property type="protein sequence ID" value="PDA_v2.g21430.t1"/>
    <property type="gene ID" value="PDA_v2.g21430"/>
</dbReference>
<dbReference type="AlphaFoldDB" id="A0A914PTB3"/>
<evidence type="ECO:0000256" key="1">
    <source>
        <dbReference type="SAM" id="SignalP"/>
    </source>
</evidence>
<evidence type="ECO:0000313" key="2">
    <source>
        <dbReference type="Proteomes" id="UP000887578"/>
    </source>
</evidence>
<keyword evidence="2" id="KW-1185">Reference proteome</keyword>
<feature type="signal peptide" evidence="1">
    <location>
        <begin position="1"/>
        <end position="20"/>
    </location>
</feature>
<accession>A0A914PTB3</accession>